<proteinExistence type="predicted"/>
<evidence type="ECO:0000313" key="2">
    <source>
        <dbReference type="Proteomes" id="UP001147747"/>
    </source>
</evidence>
<protein>
    <submittedName>
        <fullName evidence="1">Uncharacterized protein</fullName>
    </submittedName>
</protein>
<dbReference type="GeneID" id="81365977"/>
<dbReference type="OrthoDB" id="4366673at2759"/>
<dbReference type="Proteomes" id="UP001147747">
    <property type="component" value="Unassembled WGS sequence"/>
</dbReference>
<reference evidence="1" key="1">
    <citation type="submission" date="2022-12" db="EMBL/GenBank/DDBJ databases">
        <authorList>
            <person name="Petersen C."/>
        </authorList>
    </citation>
    <scope>NUCLEOTIDE SEQUENCE</scope>
    <source>
        <strain evidence="1">IBT 29677</strain>
    </source>
</reference>
<gene>
    <name evidence="1" type="ORF">N7509_002360</name>
</gene>
<accession>A0A9X0BD87</accession>
<sequence length="62" mass="7164">MQSADTRSPARAFSETITRGDMTVETFKEVMDKRWRYREENEAMADGYAASQDSGIERLIWA</sequence>
<dbReference type="AlphaFoldDB" id="A0A9X0BD87"/>
<name>A0A9X0BD87_9EURO</name>
<organism evidence="1 2">
    <name type="scientific">Penicillium cosmopolitanum</name>
    <dbReference type="NCBI Taxonomy" id="1131564"/>
    <lineage>
        <taxon>Eukaryota</taxon>
        <taxon>Fungi</taxon>
        <taxon>Dikarya</taxon>
        <taxon>Ascomycota</taxon>
        <taxon>Pezizomycotina</taxon>
        <taxon>Eurotiomycetes</taxon>
        <taxon>Eurotiomycetidae</taxon>
        <taxon>Eurotiales</taxon>
        <taxon>Aspergillaceae</taxon>
        <taxon>Penicillium</taxon>
    </lineage>
</organism>
<evidence type="ECO:0000313" key="1">
    <source>
        <dbReference type="EMBL" id="KAJ5408477.1"/>
    </source>
</evidence>
<dbReference type="EMBL" id="JAPZBU010000004">
    <property type="protein sequence ID" value="KAJ5408477.1"/>
    <property type="molecule type" value="Genomic_DNA"/>
</dbReference>
<comment type="caution">
    <text evidence="1">The sequence shown here is derived from an EMBL/GenBank/DDBJ whole genome shotgun (WGS) entry which is preliminary data.</text>
</comment>
<keyword evidence="2" id="KW-1185">Reference proteome</keyword>
<reference evidence="1" key="2">
    <citation type="journal article" date="2023" name="IMA Fungus">
        <title>Comparative genomic study of the Penicillium genus elucidates a diverse pangenome and 15 lateral gene transfer events.</title>
        <authorList>
            <person name="Petersen C."/>
            <person name="Sorensen T."/>
            <person name="Nielsen M.R."/>
            <person name="Sondergaard T.E."/>
            <person name="Sorensen J.L."/>
            <person name="Fitzpatrick D.A."/>
            <person name="Frisvad J.C."/>
            <person name="Nielsen K.L."/>
        </authorList>
    </citation>
    <scope>NUCLEOTIDE SEQUENCE</scope>
    <source>
        <strain evidence="1">IBT 29677</strain>
    </source>
</reference>
<dbReference type="RefSeq" id="XP_056492792.1">
    <property type="nucleotide sequence ID" value="XM_056626997.1"/>
</dbReference>